<organism evidence="2 3">
    <name type="scientific">Enterovibrio nigricans DSM 22720</name>
    <dbReference type="NCBI Taxonomy" id="1121868"/>
    <lineage>
        <taxon>Bacteria</taxon>
        <taxon>Pseudomonadati</taxon>
        <taxon>Pseudomonadota</taxon>
        <taxon>Gammaproteobacteria</taxon>
        <taxon>Vibrionales</taxon>
        <taxon>Vibrionaceae</taxon>
        <taxon>Enterovibrio</taxon>
    </lineage>
</organism>
<sequence>MTILNAYFNWSSGKDSTMALYYALRDPSINIKTLLTSANEAHQRVSMHGVHVSLLEKQAESLGLPLKTVWLPETVTMEQYENIVSNAVAELKAIDCTHAIFGDIYLEDLRASREAQLATVDVKALFPLWKKDTHALMQTLFELGIKAVVVAVDGSKLSKDFVGRELDQAFLDSLPEGVDPCGENGEFHTFVYDGPDFKQPVAFTKGDIVTKKYAGTNNPEHPGYYFQELLQA</sequence>
<proteinExistence type="predicted"/>
<dbReference type="EMBL" id="FUXU01000023">
    <property type="protein sequence ID" value="SKA54560.1"/>
    <property type="molecule type" value="Genomic_DNA"/>
</dbReference>
<dbReference type="InterPro" id="IPR014729">
    <property type="entry name" value="Rossmann-like_a/b/a_fold"/>
</dbReference>
<evidence type="ECO:0000313" key="2">
    <source>
        <dbReference type="EMBL" id="SKA54560.1"/>
    </source>
</evidence>
<dbReference type="Gene3D" id="3.90.1490.10">
    <property type="entry name" value="putative n-type atp pyrophosphatase, domain 2"/>
    <property type="match status" value="1"/>
</dbReference>
<name>A0A1T4UPL2_9GAMM</name>
<gene>
    <name evidence="2" type="ORF">SAMN02745132_02161</name>
</gene>
<dbReference type="Pfam" id="PF01902">
    <property type="entry name" value="Diphthami_syn_2"/>
    <property type="match status" value="1"/>
</dbReference>
<evidence type="ECO:0000313" key="3">
    <source>
        <dbReference type="Proteomes" id="UP000190162"/>
    </source>
</evidence>
<dbReference type="Gene3D" id="3.40.50.620">
    <property type="entry name" value="HUPs"/>
    <property type="match status" value="1"/>
</dbReference>
<dbReference type="AlphaFoldDB" id="A0A1T4UPL2"/>
<dbReference type="InterPro" id="IPR002761">
    <property type="entry name" value="Diphthami_syn_dom"/>
</dbReference>
<evidence type="ECO:0000259" key="1">
    <source>
        <dbReference type="Pfam" id="PF01902"/>
    </source>
</evidence>
<protein>
    <submittedName>
        <fullName evidence="2">MJ0570-related uncharacterized domain-containing protein</fullName>
    </submittedName>
</protein>
<dbReference type="NCBIfam" id="TIGR00290">
    <property type="entry name" value="MJ0570_dom"/>
    <property type="match status" value="1"/>
</dbReference>
<dbReference type="Proteomes" id="UP000190162">
    <property type="component" value="Unassembled WGS sequence"/>
</dbReference>
<dbReference type="SUPFAM" id="SSF52402">
    <property type="entry name" value="Adenine nucleotide alpha hydrolases-like"/>
    <property type="match status" value="1"/>
</dbReference>
<keyword evidence="3" id="KW-1185">Reference proteome</keyword>
<reference evidence="3" key="1">
    <citation type="submission" date="2017-02" db="EMBL/GenBank/DDBJ databases">
        <authorList>
            <person name="Varghese N."/>
            <person name="Submissions S."/>
        </authorList>
    </citation>
    <scope>NUCLEOTIDE SEQUENCE [LARGE SCALE GENOMIC DNA]</scope>
    <source>
        <strain evidence="3">DSM 22720</strain>
    </source>
</reference>
<dbReference type="OrthoDB" id="3572539at2"/>
<dbReference type="RefSeq" id="WP_078752530.1">
    <property type="nucleotide sequence ID" value="NZ_FUXU01000023.1"/>
</dbReference>
<accession>A0A1T4UPL2</accession>
<feature type="domain" description="Diphthamide synthase" evidence="1">
    <location>
        <begin position="10"/>
        <end position="208"/>
    </location>
</feature>
<dbReference type="CDD" id="cd01994">
    <property type="entry name" value="AANH_PF0828-like"/>
    <property type="match status" value="1"/>
</dbReference>